<dbReference type="CDD" id="cd08659">
    <property type="entry name" value="M20_ArgE_DapE-like"/>
    <property type="match status" value="1"/>
</dbReference>
<keyword evidence="13" id="KW-0170">Cobalt</keyword>
<dbReference type="EMBL" id="AFVZ01000001">
    <property type="protein sequence ID" value="EHN59540.1"/>
    <property type="molecule type" value="Genomic_DNA"/>
</dbReference>
<organism evidence="16 17">
    <name type="scientific">Oenococcus kitaharae DSM 17330</name>
    <dbReference type="NCBI Taxonomy" id="1045004"/>
    <lineage>
        <taxon>Bacteria</taxon>
        <taxon>Bacillati</taxon>
        <taxon>Bacillota</taxon>
        <taxon>Bacilli</taxon>
        <taxon>Lactobacillales</taxon>
        <taxon>Lactobacillaceae</taxon>
        <taxon>Oenococcus</taxon>
    </lineage>
</organism>
<name>G9WH51_9LACO</name>
<comment type="similarity">
    <text evidence="4">Belongs to the peptidase M20A family.</text>
</comment>
<keyword evidence="12" id="KW-0457">Lysine biosynthesis</keyword>
<evidence type="ECO:0000256" key="4">
    <source>
        <dbReference type="ARBA" id="ARBA00006247"/>
    </source>
</evidence>
<dbReference type="SUPFAM" id="SSF55031">
    <property type="entry name" value="Bacterial exopeptidase dimerisation domain"/>
    <property type="match status" value="1"/>
</dbReference>
<dbReference type="InterPro" id="IPR036264">
    <property type="entry name" value="Bact_exopeptidase_dim_dom"/>
</dbReference>
<dbReference type="SUPFAM" id="SSF53187">
    <property type="entry name" value="Zn-dependent exopeptidases"/>
    <property type="match status" value="1"/>
</dbReference>
<dbReference type="Proteomes" id="UP000004959">
    <property type="component" value="Chromosome"/>
</dbReference>
<evidence type="ECO:0000313" key="17">
    <source>
        <dbReference type="Proteomes" id="UP000004959"/>
    </source>
</evidence>
<dbReference type="GO" id="GO:0009089">
    <property type="term" value="P:lysine biosynthetic process via diaminopimelate"/>
    <property type="evidence" value="ECO:0007669"/>
    <property type="project" value="UniProtKB-UniPathway"/>
</dbReference>
<dbReference type="AlphaFoldDB" id="G9WH51"/>
<dbReference type="GO" id="GO:0019877">
    <property type="term" value="P:diaminopimelate biosynthetic process"/>
    <property type="evidence" value="ECO:0007669"/>
    <property type="project" value="UniProtKB-KW"/>
</dbReference>
<dbReference type="InterPro" id="IPR010182">
    <property type="entry name" value="ArgE/DapE"/>
</dbReference>
<sequence>MVLADSKKIEIFQKIVQFETDNKNEAAVAAYISDLFSGYDNVQSRFIEADTGRKSLVLTIKGKKPGNKVLAFSGHEDTVSAGDLSTWKHDPFKAEIQDNILYGRGADDMKGGLSALTSAALAIVRAGSNFSGSLKLIGTVGEETSEIGAKQVTQSGALDDVTALILGEPRKEFQIGYTNKGVIDYRVFATGKSAHSSRPENGINAINALRQVMDRFDTYFKSLTQKNEILGSFTNAFTTIEGGKQLNQIPDSAVLGGNMRTIPEVSNDEIIQSLEQIIDQLNQSSVAKLKLEIVFPELPLPVQKVSDFTRLAQKAIQEISGFPGSLVAGSGANEASEYIKGTAKFPILIFGPESDDCAHAVDEHLDLKVYLQAAAIYEKIAIEYLQ</sequence>
<dbReference type="PANTHER" id="PTHR43808:SF8">
    <property type="entry name" value="PEPTIDASE M20 DIMERISATION DOMAIN-CONTAINING PROTEIN"/>
    <property type="match status" value="1"/>
</dbReference>
<evidence type="ECO:0000256" key="13">
    <source>
        <dbReference type="ARBA" id="ARBA00023285"/>
    </source>
</evidence>
<keyword evidence="8" id="KW-0479">Metal-binding</keyword>
<keyword evidence="7" id="KW-0028">Amino-acid biosynthesis</keyword>
<comment type="caution">
    <text evidence="16">The sequence shown here is derived from an EMBL/GenBank/DDBJ whole genome shotgun (WGS) entry which is preliminary data.</text>
</comment>
<evidence type="ECO:0000256" key="10">
    <source>
        <dbReference type="ARBA" id="ARBA00022833"/>
    </source>
</evidence>
<reference evidence="16 17" key="1">
    <citation type="journal article" date="2012" name="PLoS ONE">
        <title>Functional divergence in the genus oenococcus as predicted by genome sequencing of the newly-described species, Oenococcus kitaharae.</title>
        <authorList>
            <person name="Borneman A.R."/>
            <person name="McCarthy J.M."/>
            <person name="Chambers P.J."/>
            <person name="Bartowsky E.J."/>
        </authorList>
    </citation>
    <scope>NUCLEOTIDE SEQUENCE [LARGE SCALE GENOMIC DNA]</scope>
    <source>
        <strain evidence="17">DSM17330</strain>
    </source>
</reference>
<dbReference type="InterPro" id="IPR050072">
    <property type="entry name" value="Peptidase_M20A"/>
</dbReference>
<dbReference type="Gene3D" id="3.40.630.10">
    <property type="entry name" value="Zn peptidases"/>
    <property type="match status" value="2"/>
</dbReference>
<evidence type="ECO:0000256" key="2">
    <source>
        <dbReference type="ARBA" id="ARBA00001947"/>
    </source>
</evidence>
<evidence type="ECO:0000256" key="12">
    <source>
        <dbReference type="ARBA" id="ARBA00023154"/>
    </source>
</evidence>
<dbReference type="GO" id="GO:0046872">
    <property type="term" value="F:metal ion binding"/>
    <property type="evidence" value="ECO:0007669"/>
    <property type="project" value="UniProtKB-KW"/>
</dbReference>
<keyword evidence="11" id="KW-0220">Diaminopimelate biosynthesis</keyword>
<dbReference type="PROSITE" id="PS00758">
    <property type="entry name" value="ARGE_DAPE_CPG2_1"/>
    <property type="match status" value="1"/>
</dbReference>
<evidence type="ECO:0000256" key="6">
    <source>
        <dbReference type="ARBA" id="ARBA00016853"/>
    </source>
</evidence>
<evidence type="ECO:0000256" key="9">
    <source>
        <dbReference type="ARBA" id="ARBA00022801"/>
    </source>
</evidence>
<dbReference type="NCBIfam" id="NF006365">
    <property type="entry name" value="PRK08588.1"/>
    <property type="match status" value="1"/>
</dbReference>
<evidence type="ECO:0000313" key="16">
    <source>
        <dbReference type="EMBL" id="EHN59540.1"/>
    </source>
</evidence>
<dbReference type="EC" id="3.5.1.18" evidence="5"/>
<keyword evidence="10" id="KW-0862">Zinc</keyword>
<dbReference type="RefSeq" id="WP_007746513.1">
    <property type="nucleotide sequence ID" value="NZ_CM001398.1"/>
</dbReference>
<dbReference type="NCBIfam" id="TIGR01910">
    <property type="entry name" value="DapE-ArgE"/>
    <property type="match status" value="1"/>
</dbReference>
<protein>
    <recommendedName>
        <fullName evidence="6">Probable succinyl-diaminopimelate desuccinylase</fullName>
        <ecNumber evidence="5">3.5.1.18</ecNumber>
    </recommendedName>
</protein>
<evidence type="ECO:0000256" key="3">
    <source>
        <dbReference type="ARBA" id="ARBA00005130"/>
    </source>
</evidence>
<comment type="cofactor">
    <cofactor evidence="2">
        <name>Zn(2+)</name>
        <dbReference type="ChEBI" id="CHEBI:29105"/>
    </cofactor>
</comment>
<dbReference type="Pfam" id="PF07687">
    <property type="entry name" value="M20_dimer"/>
    <property type="match status" value="1"/>
</dbReference>
<comment type="pathway">
    <text evidence="3">Amino-acid biosynthesis; L-lysine biosynthesis via DAP pathway; LL-2,6-diaminopimelate from (S)-tetrahydrodipicolinate (succinylase route): step 3/3.</text>
</comment>
<dbReference type="InterPro" id="IPR001261">
    <property type="entry name" value="ArgE/DapE_CS"/>
</dbReference>
<gene>
    <name evidence="16" type="ORF">OKIT_1457</name>
</gene>
<dbReference type="PATRIC" id="fig|1045004.4.peg.1432"/>
<dbReference type="STRING" id="336988.NT96_00935"/>
<evidence type="ECO:0000256" key="7">
    <source>
        <dbReference type="ARBA" id="ARBA00022605"/>
    </source>
</evidence>
<feature type="domain" description="Peptidase M20 dimerisation" evidence="15">
    <location>
        <begin position="177"/>
        <end position="282"/>
    </location>
</feature>
<dbReference type="InterPro" id="IPR011650">
    <property type="entry name" value="Peptidase_M20_dimer"/>
</dbReference>
<evidence type="ECO:0000256" key="14">
    <source>
        <dbReference type="ARBA" id="ARBA00051301"/>
    </source>
</evidence>
<dbReference type="Pfam" id="PF01546">
    <property type="entry name" value="Peptidase_M20"/>
    <property type="match status" value="1"/>
</dbReference>
<keyword evidence="9" id="KW-0378">Hydrolase</keyword>
<dbReference type="eggNOG" id="COG0624">
    <property type="taxonomic scope" value="Bacteria"/>
</dbReference>
<evidence type="ECO:0000259" key="15">
    <source>
        <dbReference type="Pfam" id="PF07687"/>
    </source>
</evidence>
<evidence type="ECO:0000256" key="5">
    <source>
        <dbReference type="ARBA" id="ARBA00011921"/>
    </source>
</evidence>
<proteinExistence type="inferred from homology"/>
<evidence type="ECO:0000256" key="11">
    <source>
        <dbReference type="ARBA" id="ARBA00022915"/>
    </source>
</evidence>
<dbReference type="InterPro" id="IPR002933">
    <property type="entry name" value="Peptidase_M20"/>
</dbReference>
<dbReference type="Gene3D" id="3.30.70.360">
    <property type="match status" value="1"/>
</dbReference>
<keyword evidence="17" id="KW-1185">Reference proteome</keyword>
<dbReference type="GO" id="GO:0009014">
    <property type="term" value="F:succinyl-diaminopimelate desuccinylase activity"/>
    <property type="evidence" value="ECO:0007669"/>
    <property type="project" value="UniProtKB-EC"/>
</dbReference>
<comment type="cofactor">
    <cofactor evidence="1">
        <name>Co(2+)</name>
        <dbReference type="ChEBI" id="CHEBI:48828"/>
    </cofactor>
</comment>
<dbReference type="OrthoDB" id="9792335at2"/>
<dbReference type="HOGENOM" id="CLU_021802_2_2_9"/>
<dbReference type="UniPathway" id="UPA00034">
    <property type="reaction ID" value="UER00021"/>
</dbReference>
<comment type="catalytic activity">
    <reaction evidence="14">
        <text>N-succinyl-(2S,6S)-2,6-diaminopimelate + H2O = (2S,6S)-2,6-diaminopimelate + succinate</text>
        <dbReference type="Rhea" id="RHEA:22608"/>
        <dbReference type="ChEBI" id="CHEBI:15377"/>
        <dbReference type="ChEBI" id="CHEBI:30031"/>
        <dbReference type="ChEBI" id="CHEBI:57609"/>
        <dbReference type="ChEBI" id="CHEBI:58087"/>
        <dbReference type="EC" id="3.5.1.18"/>
    </reaction>
</comment>
<accession>G9WH51</accession>
<evidence type="ECO:0000256" key="8">
    <source>
        <dbReference type="ARBA" id="ARBA00022723"/>
    </source>
</evidence>
<evidence type="ECO:0000256" key="1">
    <source>
        <dbReference type="ARBA" id="ARBA00001941"/>
    </source>
</evidence>
<dbReference type="PANTHER" id="PTHR43808">
    <property type="entry name" value="ACETYLORNITHINE DEACETYLASE"/>
    <property type="match status" value="1"/>
</dbReference>